<gene>
    <name evidence="3" type="primary">RTG2</name>
    <name evidence="3" type="ORF">MFIFM68171_00713</name>
</gene>
<protein>
    <submittedName>
        <fullName evidence="3">Retrograde regulation protein 2</fullName>
    </submittedName>
</protein>
<feature type="domain" description="Ppx/GppA phosphatase N-terminal" evidence="1">
    <location>
        <begin position="54"/>
        <end position="382"/>
    </location>
</feature>
<reference evidence="3 4" key="1">
    <citation type="submission" date="2024-09" db="EMBL/GenBank/DDBJ databases">
        <title>Itraconazole resistance in Madurella fahalii resulting from another homologue of gene encoding cytochrome P450 14-alpha sterol demethylase (CYP51).</title>
        <authorList>
            <person name="Yoshioka I."/>
            <person name="Fahal A.H."/>
            <person name="Kaneko S."/>
            <person name="Yaguchi T."/>
        </authorList>
    </citation>
    <scope>NUCLEOTIDE SEQUENCE [LARGE SCALE GENOMIC DNA]</scope>
    <source>
        <strain evidence="3 4">IFM 68171</strain>
    </source>
</reference>
<sequence>MVDAVKIVTLENLGQKMPRWDPDSPNQLHALVDMGSNGIRFSITDLSPPGARLLKCIYRERAAISLFDALSGPSSPAPTSRPLLFPDETIRLVSQTLARFRAIAIDDYGVPPGQVTVFATEAMRRAQNTAAMIDAIRAASPGLLVYILTPQVETLFGAVGARSGFVDVKGLFLDLGGGSVQMTYLDTYAAKAGTPEDTPGYEAVAALAGQSLPFGAARLIKILEDPDADIRATEISQLRGGLGEAFQTLCARFPTLKSAADEAQKNKKPSRDGGVSGIDVYLYGGGFRGYGSMLMHNHPIQPYPIPSIASFTVSSKLFGKTRDMLKVNKSFDAKIFGMSKRRRAQFPAIVAVVEALIAAVPPIRSVTFCAGGNREGSLMMRLPPEIRESNPLVSWTPRREGFASLPDKQPASFQDVLDTLISAFPTDLDLATTTTIFGLRLGSLYASQIWTRLGEDADSNAAAALHHAIDCPDQPGLTHLARSVLGVTLCARWGANLAPIDRQLHQNLRALMDAVDPDAVFWADFTGAVTAAMATVIRRWPRTQRTLKDSVKFRSTVEHGKKLKVLLEVTIAKEAARGVDLDNLRDLFHKLEKQKHDTKRVTVTVVVGLLT</sequence>
<evidence type="ECO:0000313" key="3">
    <source>
        <dbReference type="EMBL" id="GAB1310503.1"/>
    </source>
</evidence>
<dbReference type="SUPFAM" id="SSF53067">
    <property type="entry name" value="Actin-like ATPase domain"/>
    <property type="match status" value="2"/>
</dbReference>
<dbReference type="InterPro" id="IPR050273">
    <property type="entry name" value="GppA/Ppx_hydrolase"/>
</dbReference>
<dbReference type="Pfam" id="PF23566">
    <property type="entry name" value="RTG2_C"/>
    <property type="match status" value="1"/>
</dbReference>
<accession>A0ABQ0FYE0</accession>
<dbReference type="InterPro" id="IPR043129">
    <property type="entry name" value="ATPase_NBD"/>
</dbReference>
<dbReference type="PANTHER" id="PTHR30005:SF0">
    <property type="entry name" value="RETROGRADE REGULATION PROTEIN 2"/>
    <property type="match status" value="1"/>
</dbReference>
<keyword evidence="4" id="KW-1185">Reference proteome</keyword>
<feature type="domain" description="RTG2 C-terminal" evidence="2">
    <location>
        <begin position="409"/>
        <end position="596"/>
    </location>
</feature>
<dbReference type="RefSeq" id="XP_070912236.1">
    <property type="nucleotide sequence ID" value="XM_071056135.1"/>
</dbReference>
<organism evidence="3 4">
    <name type="scientific">Madurella fahalii</name>
    <dbReference type="NCBI Taxonomy" id="1157608"/>
    <lineage>
        <taxon>Eukaryota</taxon>
        <taxon>Fungi</taxon>
        <taxon>Dikarya</taxon>
        <taxon>Ascomycota</taxon>
        <taxon>Pezizomycotina</taxon>
        <taxon>Sordariomycetes</taxon>
        <taxon>Sordariomycetidae</taxon>
        <taxon>Sordariales</taxon>
        <taxon>Sordariales incertae sedis</taxon>
        <taxon>Madurella</taxon>
    </lineage>
</organism>
<dbReference type="Gene3D" id="3.30.420.40">
    <property type="match status" value="1"/>
</dbReference>
<dbReference type="Proteomes" id="UP001628179">
    <property type="component" value="Unassembled WGS sequence"/>
</dbReference>
<comment type="caution">
    <text evidence="3">The sequence shown here is derived from an EMBL/GenBank/DDBJ whole genome shotgun (WGS) entry which is preliminary data.</text>
</comment>
<name>A0ABQ0FYE0_9PEZI</name>
<dbReference type="Gene3D" id="3.30.420.150">
    <property type="entry name" value="Exopolyphosphatase. Domain 2"/>
    <property type="match status" value="1"/>
</dbReference>
<dbReference type="InterPro" id="IPR003695">
    <property type="entry name" value="Ppx_GppA_N"/>
</dbReference>
<dbReference type="Pfam" id="PF02541">
    <property type="entry name" value="Ppx-GppA"/>
    <property type="match status" value="1"/>
</dbReference>
<dbReference type="PANTHER" id="PTHR30005">
    <property type="entry name" value="EXOPOLYPHOSPHATASE"/>
    <property type="match status" value="1"/>
</dbReference>
<proteinExistence type="predicted"/>
<dbReference type="EMBL" id="BAAFSV010000001">
    <property type="protein sequence ID" value="GAB1310503.1"/>
    <property type="molecule type" value="Genomic_DNA"/>
</dbReference>
<evidence type="ECO:0000313" key="4">
    <source>
        <dbReference type="Proteomes" id="UP001628179"/>
    </source>
</evidence>
<evidence type="ECO:0000259" key="1">
    <source>
        <dbReference type="Pfam" id="PF02541"/>
    </source>
</evidence>
<dbReference type="InterPro" id="IPR057512">
    <property type="entry name" value="RTG2_C"/>
</dbReference>
<dbReference type="GeneID" id="98171458"/>
<evidence type="ECO:0000259" key="2">
    <source>
        <dbReference type="Pfam" id="PF23566"/>
    </source>
</evidence>